<comment type="subcellular location">
    <subcellularLocation>
        <location evidence="1">Cell membrane</location>
        <topology evidence="1">Peripheral membrane protein</topology>
    </subcellularLocation>
</comment>
<comment type="caution">
    <text evidence="7">The sequence shown here is derived from an EMBL/GenBank/DDBJ whole genome shotgun (WGS) entry which is preliminary data.</text>
</comment>
<dbReference type="Proteomes" id="UP001516588">
    <property type="component" value="Unassembled WGS sequence"/>
</dbReference>
<reference evidence="7 8" key="1">
    <citation type="submission" date="2020-10" db="EMBL/GenBank/DDBJ databases">
        <title>ChiBAC.</title>
        <authorList>
            <person name="Zenner C."/>
            <person name="Hitch T.C.A."/>
            <person name="Clavel T."/>
        </authorList>
    </citation>
    <scope>NUCLEOTIDE SEQUENCE [LARGE SCALE GENOMIC DNA]</scope>
    <source>
        <strain evidence="7 8">DSM 108706</strain>
    </source>
</reference>
<gene>
    <name evidence="7" type="ORF">INF20_00405</name>
</gene>
<dbReference type="Gene3D" id="3.40.50.12580">
    <property type="match status" value="1"/>
</dbReference>
<keyword evidence="3" id="KW-1003">Cell membrane</keyword>
<name>A0ABR9QW40_9FIRM</name>
<keyword evidence="8" id="KW-1185">Reference proteome</keyword>
<dbReference type="PANTHER" id="PTHR37316:SF2">
    <property type="entry name" value="TEICHOIC ACID RIBITOL-PHOSPHATE POLYMERASE TARK"/>
    <property type="match status" value="1"/>
</dbReference>
<dbReference type="InterPro" id="IPR051612">
    <property type="entry name" value="Teichoic_Acid_Biosynth"/>
</dbReference>
<evidence type="ECO:0000256" key="4">
    <source>
        <dbReference type="ARBA" id="ARBA00022679"/>
    </source>
</evidence>
<keyword evidence="6" id="KW-0472">Membrane</keyword>
<protein>
    <submittedName>
        <fullName evidence="7">CDP-glycerol glycerophosphotransferase family protein</fullName>
    </submittedName>
</protein>
<accession>A0ABR9QW40</accession>
<keyword evidence="5" id="KW-0777">Teichoic acid biosynthesis</keyword>
<evidence type="ECO:0000313" key="7">
    <source>
        <dbReference type="EMBL" id="MBE5034750.1"/>
    </source>
</evidence>
<dbReference type="Gene3D" id="3.40.50.11820">
    <property type="match status" value="1"/>
</dbReference>
<evidence type="ECO:0000256" key="5">
    <source>
        <dbReference type="ARBA" id="ARBA00022944"/>
    </source>
</evidence>
<dbReference type="RefSeq" id="WP_226384418.1">
    <property type="nucleotide sequence ID" value="NZ_JADCKA010000001.1"/>
</dbReference>
<dbReference type="Pfam" id="PF04464">
    <property type="entry name" value="Glyphos_transf"/>
    <property type="match status" value="1"/>
</dbReference>
<dbReference type="PANTHER" id="PTHR37316">
    <property type="entry name" value="TEICHOIC ACID GLYCEROL-PHOSPHATE PRIMASE"/>
    <property type="match status" value="1"/>
</dbReference>
<evidence type="ECO:0000256" key="3">
    <source>
        <dbReference type="ARBA" id="ARBA00022475"/>
    </source>
</evidence>
<dbReference type="InterPro" id="IPR007554">
    <property type="entry name" value="Glycerophosphate_synth"/>
</dbReference>
<dbReference type="SUPFAM" id="SSF53756">
    <property type="entry name" value="UDP-Glycosyltransferase/glycogen phosphorylase"/>
    <property type="match status" value="1"/>
</dbReference>
<comment type="similarity">
    <text evidence="2">Belongs to the CDP-glycerol glycerophosphotransferase family.</text>
</comment>
<dbReference type="EMBL" id="JADCKA010000001">
    <property type="protein sequence ID" value="MBE5034750.1"/>
    <property type="molecule type" value="Genomic_DNA"/>
</dbReference>
<evidence type="ECO:0000256" key="6">
    <source>
        <dbReference type="ARBA" id="ARBA00023136"/>
    </source>
</evidence>
<dbReference type="InterPro" id="IPR043148">
    <property type="entry name" value="TagF_C"/>
</dbReference>
<evidence type="ECO:0000256" key="1">
    <source>
        <dbReference type="ARBA" id="ARBA00004202"/>
    </source>
</evidence>
<dbReference type="InterPro" id="IPR043149">
    <property type="entry name" value="TagF_N"/>
</dbReference>
<evidence type="ECO:0000256" key="2">
    <source>
        <dbReference type="ARBA" id="ARBA00010488"/>
    </source>
</evidence>
<sequence>MSLDNKMLFEITTINWERIFFNFVVKTDYNDKVDFVFVLFKDENEDGHKHRAEEIEQIVPIEYNQYSDGEYTFSLNVSAIAGRSFLDNGRWKICAMVENKPIIVNVTNDVAYELDGLARVFRYGKNKYAYSISFDLDNCDDENLELCINSYFMIANNKWKKRKYIQEAFTLTGKLKRTYMFAVIRLIRVFYHIMASITPKDGTRVLFMTETKDYLWGNLKYINDRIIERGLDKQFKLSYSCRKAVGNNKSALSWIKTVYLVAKQDYIFIDDYAPIFGFFKLNPKTELIQVWHAGEGFKSVGYSRFGKDGSPFPSESCHKAYTYALTGSKNLVKVYEEVFGIEKSAFLPIGMARLDDFLDEDKIENFKNDFYNQYPQLKNRKIVLFAPTFRGTGQKTAYYDYDKIDLKKIYEFCGDEWAFIIKMHPFVKDSIDIPEEYKDRIFDFASYQNINDLYYVTDVLVTDYSSNYYEYALLKKPVLFYTYDREFYELTRGVHRDVKSHAPGKVCDTFEELIDALEHGDFEKEKIDKFVEDNFGEYDGHAADRAIDIILLKEER</sequence>
<keyword evidence="4" id="KW-0808">Transferase</keyword>
<evidence type="ECO:0000313" key="8">
    <source>
        <dbReference type="Proteomes" id="UP001516588"/>
    </source>
</evidence>
<proteinExistence type="inferred from homology"/>
<organism evidence="7 8">
    <name type="scientific">Gallibacter intestinalis</name>
    <dbReference type="NCBI Taxonomy" id="2779356"/>
    <lineage>
        <taxon>Bacteria</taxon>
        <taxon>Bacillati</taxon>
        <taxon>Bacillota</taxon>
        <taxon>Clostridia</taxon>
        <taxon>Eubacteriales</taxon>
        <taxon>Eubacteriaceae</taxon>
        <taxon>Gallibacter</taxon>
    </lineage>
</organism>